<evidence type="ECO:0000313" key="1">
    <source>
        <dbReference type="EMBL" id="TWJ04471.1"/>
    </source>
</evidence>
<proteinExistence type="predicted"/>
<comment type="caution">
    <text evidence="1">The sequence shown here is derived from an EMBL/GenBank/DDBJ whole genome shotgun (WGS) entry which is preliminary data.</text>
</comment>
<accession>A0A562UHC5</accession>
<keyword evidence="2" id="KW-1185">Reference proteome</keyword>
<dbReference type="Proteomes" id="UP000317010">
    <property type="component" value="Unassembled WGS sequence"/>
</dbReference>
<reference evidence="1 2" key="1">
    <citation type="submission" date="2019-07" db="EMBL/GenBank/DDBJ databases">
        <title>Genomic Encyclopedia of Archaeal and Bacterial Type Strains, Phase II (KMG-II): from individual species to whole genera.</title>
        <authorList>
            <person name="Goeker M."/>
        </authorList>
    </citation>
    <scope>NUCLEOTIDE SEQUENCE [LARGE SCALE GENOMIC DNA]</scope>
    <source>
        <strain evidence="1 2">ATCC BAA-1854</strain>
    </source>
</reference>
<organism evidence="1 2">
    <name type="scientific">Mucilaginibacter frigoritolerans</name>
    <dbReference type="NCBI Taxonomy" id="652788"/>
    <lineage>
        <taxon>Bacteria</taxon>
        <taxon>Pseudomonadati</taxon>
        <taxon>Bacteroidota</taxon>
        <taxon>Sphingobacteriia</taxon>
        <taxon>Sphingobacteriales</taxon>
        <taxon>Sphingobacteriaceae</taxon>
        <taxon>Mucilaginibacter</taxon>
    </lineage>
</organism>
<evidence type="ECO:0000313" key="2">
    <source>
        <dbReference type="Proteomes" id="UP000317010"/>
    </source>
</evidence>
<dbReference type="EMBL" id="VLLI01000001">
    <property type="protein sequence ID" value="TWJ04471.1"/>
    <property type="molecule type" value="Genomic_DNA"/>
</dbReference>
<name>A0A562UHC5_9SPHI</name>
<dbReference type="AlphaFoldDB" id="A0A562UHC5"/>
<sequence>MFFVASSLILIQCARFFPSIDTGKENPFENKKINTVKNKEKDKPVLSEKKSTPNSKISHMAYISYWPYHILQKINRSNLLNNPYDIIQQYNLTSNNIIQEK</sequence>
<gene>
    <name evidence="1" type="ORF">JN11_00180</name>
</gene>
<protein>
    <submittedName>
        <fullName evidence="1">Uncharacterized protein</fullName>
    </submittedName>
</protein>